<dbReference type="GO" id="GO:0016874">
    <property type="term" value="F:ligase activity"/>
    <property type="evidence" value="ECO:0007669"/>
    <property type="project" value="UniProtKB-KW"/>
</dbReference>
<dbReference type="GO" id="GO:0046872">
    <property type="term" value="F:metal ion binding"/>
    <property type="evidence" value="ECO:0007669"/>
    <property type="project" value="InterPro"/>
</dbReference>
<dbReference type="Gene3D" id="3.40.50.20">
    <property type="match status" value="1"/>
</dbReference>
<evidence type="ECO:0000313" key="9">
    <source>
        <dbReference type="Proteomes" id="UP001183604"/>
    </source>
</evidence>
<keyword evidence="2 4" id="KW-0547">Nucleotide-binding</keyword>
<accession>A0A9X3PLC5</accession>
<evidence type="ECO:0000313" key="6">
    <source>
        <dbReference type="EMBL" id="MDA1387549.1"/>
    </source>
</evidence>
<proteinExistence type="predicted"/>
<organism evidence="6 8">
    <name type="scientific">Glycomyces lechevalierae</name>
    <dbReference type="NCBI Taxonomy" id="256034"/>
    <lineage>
        <taxon>Bacteria</taxon>
        <taxon>Bacillati</taxon>
        <taxon>Actinomycetota</taxon>
        <taxon>Actinomycetes</taxon>
        <taxon>Glycomycetales</taxon>
        <taxon>Glycomycetaceae</taxon>
        <taxon>Glycomyces</taxon>
    </lineage>
</organism>
<dbReference type="PANTHER" id="PTHR43585">
    <property type="entry name" value="FUMIPYRROLE BIOSYNTHESIS PROTEIN C"/>
    <property type="match status" value="1"/>
</dbReference>
<dbReference type="Proteomes" id="UP001145799">
    <property type="component" value="Unassembled WGS sequence"/>
</dbReference>
<sequence>MSDRKDLVLVCNPKPNLLDRVRAKGFEAVSVFTAAAPAYAEPLSALVIEHAGDAGVVIGELNAAGLRERIAGVITHSEAALVLADELARRLGLPSNPARASAAAVDKSAMRAVLQGDERFAVANRMANDPGDVADMIALHGTVVVKPRDGAGSIGVRVLVDARKAADLDYPVLVEEYLEGPEYSVEALSVHGVHRILGVTEKFLFPGTVVESGHLFPARLTAAETAELTAFTVDFLDLLGVRLGVTHTELKLTPKGPRVIETHTRSGGDHIAKLVTLATGIDPIAESVTAATGGHPEFAARQTYWATTQYRAFEAGTVARVAGIDIARHMPGVNLVESALEPGLELHEAESSLDRPLGVVAIGRDPQEALDNANHALDQVLVDRT</sequence>
<dbReference type="Gene3D" id="3.30.470.20">
    <property type="entry name" value="ATP-grasp fold, B domain"/>
    <property type="match status" value="1"/>
</dbReference>
<dbReference type="InterPro" id="IPR052032">
    <property type="entry name" value="ATP-dep_AA_Ligase"/>
</dbReference>
<reference evidence="6" key="1">
    <citation type="submission" date="2022-12" db="EMBL/GenBank/DDBJ databases">
        <title>Gycomyces niveus sp.nov., a novel actinomycete isolated from soil in Shouguang.</title>
        <authorList>
            <person name="Yang X."/>
        </authorList>
    </citation>
    <scope>NUCLEOTIDE SEQUENCE</scope>
    <source>
        <strain evidence="6">DSM 44724</strain>
    </source>
</reference>
<evidence type="ECO:0000256" key="4">
    <source>
        <dbReference type="PROSITE-ProRule" id="PRU00409"/>
    </source>
</evidence>
<dbReference type="InterPro" id="IPR011761">
    <property type="entry name" value="ATP-grasp"/>
</dbReference>
<evidence type="ECO:0000256" key="3">
    <source>
        <dbReference type="ARBA" id="ARBA00022840"/>
    </source>
</evidence>
<evidence type="ECO:0000256" key="2">
    <source>
        <dbReference type="ARBA" id="ARBA00022741"/>
    </source>
</evidence>
<keyword evidence="9" id="KW-1185">Reference proteome</keyword>
<gene>
    <name evidence="7" type="ORF">J2S69_000404</name>
    <name evidence="6" type="ORF">O2L01_21325</name>
</gene>
<dbReference type="Proteomes" id="UP001183604">
    <property type="component" value="Unassembled WGS sequence"/>
</dbReference>
<dbReference type="AlphaFoldDB" id="A0A9X3PLC5"/>
<evidence type="ECO:0000313" key="8">
    <source>
        <dbReference type="Proteomes" id="UP001145799"/>
    </source>
</evidence>
<dbReference type="GO" id="GO:0005524">
    <property type="term" value="F:ATP binding"/>
    <property type="evidence" value="ECO:0007669"/>
    <property type="project" value="UniProtKB-UniRule"/>
</dbReference>
<dbReference type="EMBL" id="JAVDYD010000001">
    <property type="protein sequence ID" value="MDR7336685.1"/>
    <property type="molecule type" value="Genomic_DNA"/>
</dbReference>
<dbReference type="RefSeq" id="WP_270124054.1">
    <property type="nucleotide sequence ID" value="NZ_BAAAOM010000002.1"/>
</dbReference>
<dbReference type="Pfam" id="PF13535">
    <property type="entry name" value="ATP-grasp_4"/>
    <property type="match status" value="1"/>
</dbReference>
<protein>
    <submittedName>
        <fullName evidence="6">ATP-grasp domain-containing protein</fullName>
    </submittedName>
    <submittedName>
        <fullName evidence="7">Biotin carboxylase</fullName>
    </submittedName>
</protein>
<evidence type="ECO:0000259" key="5">
    <source>
        <dbReference type="PROSITE" id="PS50975"/>
    </source>
</evidence>
<feature type="domain" description="ATP-grasp" evidence="5">
    <location>
        <begin position="85"/>
        <end position="292"/>
    </location>
</feature>
<keyword evidence="3 4" id="KW-0067">ATP-binding</keyword>
<dbReference type="EMBL" id="JAPZVQ010000017">
    <property type="protein sequence ID" value="MDA1387549.1"/>
    <property type="molecule type" value="Genomic_DNA"/>
</dbReference>
<name>A0A9X3PLC5_9ACTN</name>
<dbReference type="PROSITE" id="PS50975">
    <property type="entry name" value="ATP_GRASP"/>
    <property type="match status" value="1"/>
</dbReference>
<keyword evidence="1" id="KW-0436">Ligase</keyword>
<comment type="caution">
    <text evidence="6">The sequence shown here is derived from an EMBL/GenBank/DDBJ whole genome shotgun (WGS) entry which is preliminary data.</text>
</comment>
<dbReference type="PANTHER" id="PTHR43585:SF2">
    <property type="entry name" value="ATP-GRASP ENZYME FSQD"/>
    <property type="match status" value="1"/>
</dbReference>
<reference evidence="7 9" key="2">
    <citation type="submission" date="2023-07" db="EMBL/GenBank/DDBJ databases">
        <title>Sequencing the genomes of 1000 actinobacteria strains.</title>
        <authorList>
            <person name="Klenk H.-P."/>
        </authorList>
    </citation>
    <scope>NUCLEOTIDE SEQUENCE [LARGE SCALE GENOMIC DNA]</scope>
    <source>
        <strain evidence="7 9">DSM 44724</strain>
    </source>
</reference>
<evidence type="ECO:0000313" key="7">
    <source>
        <dbReference type="EMBL" id="MDR7336685.1"/>
    </source>
</evidence>
<dbReference type="InterPro" id="IPR040570">
    <property type="entry name" value="LAL_C2"/>
</dbReference>
<dbReference type="Pfam" id="PF18603">
    <property type="entry name" value="LAL_C2"/>
    <property type="match status" value="1"/>
</dbReference>
<dbReference type="SUPFAM" id="SSF56059">
    <property type="entry name" value="Glutathione synthetase ATP-binding domain-like"/>
    <property type="match status" value="1"/>
</dbReference>
<evidence type="ECO:0000256" key="1">
    <source>
        <dbReference type="ARBA" id="ARBA00022598"/>
    </source>
</evidence>